<feature type="region of interest" description="Disordered" evidence="1">
    <location>
        <begin position="75"/>
        <end position="156"/>
    </location>
</feature>
<evidence type="ECO:0000259" key="2">
    <source>
        <dbReference type="Pfam" id="PF02957"/>
    </source>
</evidence>
<name>Q99AR6_9VIRU</name>
<proteinExistence type="predicted"/>
<feature type="compositionally biased region" description="Low complexity" evidence="1">
    <location>
        <begin position="90"/>
        <end position="114"/>
    </location>
</feature>
<accession>Q99AR6</accession>
<reference evidence="3" key="2">
    <citation type="journal article" date="2002" name="J. Med. Virol.">
        <title>Novel variants related to TT virus distributed widely in China.</title>
        <authorList>
            <person name="Luo K."/>
            <person name="He H."/>
            <person name="Liu Z."/>
            <person name="Liu D."/>
            <person name="Xiao H."/>
            <person name="Jiang X."/>
            <person name="Liang W."/>
            <person name="Zhang L."/>
        </authorList>
    </citation>
    <scope>NUCLEOTIDE SEQUENCE</scope>
</reference>
<dbReference type="EMBL" id="AF345521">
    <property type="protein sequence ID" value="AAK11697.1"/>
    <property type="molecule type" value="Genomic_DNA"/>
</dbReference>
<feature type="compositionally biased region" description="Acidic residues" evidence="1">
    <location>
        <begin position="137"/>
        <end position="156"/>
    </location>
</feature>
<evidence type="ECO:0000313" key="3">
    <source>
        <dbReference type="EMBL" id="AAK11697.1"/>
    </source>
</evidence>
<dbReference type="InterPro" id="IPR004118">
    <property type="entry name" value="HEV_TT_vir_Orf2/Gyrovir_Vp2_N"/>
</dbReference>
<feature type="domain" description="Hepatitis TT virus Orf2/Gyrovirus Vp2 N-terminal" evidence="2">
    <location>
        <begin position="36"/>
        <end position="79"/>
    </location>
</feature>
<dbReference type="Pfam" id="PF02957">
    <property type="entry name" value="TT_ORF2-like"/>
    <property type="match status" value="1"/>
</dbReference>
<organism evidence="3">
    <name type="scientific">Torque teno virus</name>
    <dbReference type="NCBI Taxonomy" id="68887"/>
    <lineage>
        <taxon>Viruses</taxon>
        <taxon>Monodnaviria</taxon>
        <taxon>Shotokuvirae</taxon>
        <taxon>Commensaviricota</taxon>
        <taxon>Cardeaviricetes</taxon>
        <taxon>Sanitavirales</taxon>
        <taxon>Anelloviridae</taxon>
    </lineage>
</organism>
<evidence type="ECO:0000256" key="1">
    <source>
        <dbReference type="SAM" id="MobiDB-lite"/>
    </source>
</evidence>
<sequence>MHFRRVSAKRKLLLLPLHPASQTPAMSFRAPSLNAGQREQLWFESIVRSHDSYCGCGDTVAHFNNIATRFNYLPVTSSPLDPSSGPPRGRPALRALPALPAAPSTPSTSRPWRGGADGEGGRGAGGGDGGAAVEGDYQQEELDELFAALEDDQERR</sequence>
<feature type="compositionally biased region" description="Gly residues" evidence="1">
    <location>
        <begin position="115"/>
        <end position="132"/>
    </location>
</feature>
<protein>
    <submittedName>
        <fullName evidence="3">Orf2</fullName>
    </submittedName>
</protein>
<reference evidence="3" key="1">
    <citation type="submission" date="2001-01" db="EMBL/GenBank/DDBJ databases">
        <authorList>
            <person name="Luo K.-X."/>
            <person name="He H.-T."/>
            <person name="Liu D.-X."/>
            <person name="Liu Z.-H."/>
            <person name="Xao H."/>
            <person name="Jiang X.-J."/>
            <person name="Liang W.-F."/>
            <person name="Zhang L."/>
        </authorList>
    </citation>
    <scope>NUCLEOTIDE SEQUENCE</scope>
</reference>